<proteinExistence type="inferred from homology"/>
<comment type="subcellular location">
    <subcellularLocation>
        <location evidence="1">Membrane</location>
        <topology evidence="1">Single-pass membrane protein</topology>
    </subcellularLocation>
</comment>
<sequence>MIGTIISYIVSIALTFIISKFGQKLVWHNKKEDGTLKAPWAPSPQGLSWFIGGYTEFERDTYHALTRWSKQLGDLFSVRLGFKRIVVLNSAELVHTVLVEKEQLNSSRIPSDTFEKLQTDQCKTVFAAPFDKYWSRIRRATYIVVGRLYAPQFSKLFKEQAKKLTYGIGLEKGNGKLTAKQLRQLVDMVAMDSALSMVMGSSKNGERDPVAMMTLIQKCHALEERQTRKYNRMGQFFPAMNAWLDVKSLFTLDSRNLDLRNEILAVVLPWFEQVYQLKGDVPLSQEQMKQWSSNGQLDSITKSLLNIEPSKNDPEPVQLTKDEILVNSVHMTMHAYTYLASTLFTLIQRLATEPELQERIKQELTTNEDKSLAYAFVNESLRYDTPNHILSYGPRTDYELDLNGSLYRIDADTELVVNVHAIHSDSRYYTEPDSFRPDRFMLPPNATSPLLENDKKPASDHLAFGAGRRACIGSKTSQDFLVTTLIQLVKQYKLTGGDVKDKVESATSIWSWIGRTETQGSTIEFIKR</sequence>
<dbReference type="InterPro" id="IPR036396">
    <property type="entry name" value="Cyt_P450_sf"/>
</dbReference>
<keyword evidence="8" id="KW-0560">Oxidoreductase</keyword>
<dbReference type="InterPro" id="IPR001128">
    <property type="entry name" value="Cyt_P450"/>
</dbReference>
<keyword evidence="6" id="KW-0472">Membrane</keyword>
<dbReference type="InterPro" id="IPR002401">
    <property type="entry name" value="Cyt_P450_E_grp-I"/>
</dbReference>
<dbReference type="Pfam" id="PF00067">
    <property type="entry name" value="p450"/>
    <property type="match status" value="1"/>
</dbReference>
<evidence type="ECO:0000256" key="2">
    <source>
        <dbReference type="ARBA" id="ARBA00022692"/>
    </source>
</evidence>
<name>A0A168H1J2_MUCCL</name>
<dbReference type="STRING" id="747725.A0A168H1J2"/>
<dbReference type="CDD" id="cd00302">
    <property type="entry name" value="cytochrome_P450"/>
    <property type="match status" value="1"/>
</dbReference>
<evidence type="ECO:0000256" key="1">
    <source>
        <dbReference type="ARBA" id="ARBA00004167"/>
    </source>
</evidence>
<accession>A0A168H1J2</accession>
<comment type="caution">
    <text evidence="9">The sequence shown here is derived from an EMBL/GenBank/DDBJ whole genome shotgun (WGS) entry which is preliminary data.</text>
</comment>
<dbReference type="SUPFAM" id="SSF48264">
    <property type="entry name" value="Cytochrome P450"/>
    <property type="match status" value="1"/>
</dbReference>
<dbReference type="PANTHER" id="PTHR24298:SF800">
    <property type="entry name" value="CYTOCHROME P450 89A2-RELATED"/>
    <property type="match status" value="1"/>
</dbReference>
<comment type="cofactor">
    <cofactor evidence="7">
        <name>heme</name>
        <dbReference type="ChEBI" id="CHEBI:30413"/>
    </cofactor>
</comment>
<protein>
    <submittedName>
        <fullName evidence="9">CYP5209 protein</fullName>
    </submittedName>
</protein>
<dbReference type="GO" id="GO:0016020">
    <property type="term" value="C:membrane"/>
    <property type="evidence" value="ECO:0007669"/>
    <property type="project" value="UniProtKB-SubCell"/>
</dbReference>
<evidence type="ECO:0000256" key="3">
    <source>
        <dbReference type="ARBA" id="ARBA00022723"/>
    </source>
</evidence>
<dbReference type="InterPro" id="IPR051103">
    <property type="entry name" value="Plant_metabolite_P450s"/>
</dbReference>
<keyword evidence="8" id="KW-0503">Monooxygenase</keyword>
<dbReference type="PRINTS" id="PR00463">
    <property type="entry name" value="EP450I"/>
</dbReference>
<evidence type="ECO:0000313" key="9">
    <source>
        <dbReference type="EMBL" id="OAC98265.1"/>
    </source>
</evidence>
<evidence type="ECO:0000256" key="5">
    <source>
        <dbReference type="ARBA" id="ARBA00023004"/>
    </source>
</evidence>
<keyword evidence="2" id="KW-0812">Transmembrane</keyword>
<dbReference type="Gene3D" id="1.10.630.10">
    <property type="entry name" value="Cytochrome P450"/>
    <property type="match status" value="1"/>
</dbReference>
<comment type="similarity">
    <text evidence="8">Belongs to the cytochrome P450 family.</text>
</comment>
<dbReference type="GO" id="GO:0005506">
    <property type="term" value="F:iron ion binding"/>
    <property type="evidence" value="ECO:0007669"/>
    <property type="project" value="InterPro"/>
</dbReference>
<dbReference type="GO" id="GO:0016709">
    <property type="term" value="F:oxidoreductase activity, acting on paired donors, with incorporation or reduction of molecular oxygen, NAD(P)H as one donor, and incorporation of one atom of oxygen"/>
    <property type="evidence" value="ECO:0007669"/>
    <property type="project" value="TreeGrafter"/>
</dbReference>
<evidence type="ECO:0000256" key="6">
    <source>
        <dbReference type="ARBA" id="ARBA00023136"/>
    </source>
</evidence>
<keyword evidence="4" id="KW-1133">Transmembrane helix</keyword>
<organism evidence="9 10">
    <name type="scientific">Mucor lusitanicus CBS 277.49</name>
    <dbReference type="NCBI Taxonomy" id="747725"/>
    <lineage>
        <taxon>Eukaryota</taxon>
        <taxon>Fungi</taxon>
        <taxon>Fungi incertae sedis</taxon>
        <taxon>Mucoromycota</taxon>
        <taxon>Mucoromycotina</taxon>
        <taxon>Mucoromycetes</taxon>
        <taxon>Mucorales</taxon>
        <taxon>Mucorineae</taxon>
        <taxon>Mucoraceae</taxon>
        <taxon>Mucor</taxon>
    </lineage>
</organism>
<dbReference type="OrthoDB" id="1470350at2759"/>
<feature type="binding site" description="axial binding residue" evidence="7">
    <location>
        <position position="471"/>
    </location>
    <ligand>
        <name>heme</name>
        <dbReference type="ChEBI" id="CHEBI:30413"/>
    </ligand>
    <ligandPart>
        <name>Fe</name>
        <dbReference type="ChEBI" id="CHEBI:18248"/>
    </ligandPart>
</feature>
<dbReference type="GO" id="GO:0020037">
    <property type="term" value="F:heme binding"/>
    <property type="evidence" value="ECO:0007669"/>
    <property type="project" value="InterPro"/>
</dbReference>
<gene>
    <name evidence="9" type="ORF">MUCCIDRAFT_185910</name>
</gene>
<evidence type="ECO:0000256" key="4">
    <source>
        <dbReference type="ARBA" id="ARBA00022989"/>
    </source>
</evidence>
<keyword evidence="5 7" id="KW-0408">Iron</keyword>
<evidence type="ECO:0000313" key="10">
    <source>
        <dbReference type="Proteomes" id="UP000077051"/>
    </source>
</evidence>
<dbReference type="EMBL" id="AMYB01000011">
    <property type="protein sequence ID" value="OAC98265.1"/>
    <property type="molecule type" value="Genomic_DNA"/>
</dbReference>
<evidence type="ECO:0000256" key="7">
    <source>
        <dbReference type="PIRSR" id="PIRSR602401-1"/>
    </source>
</evidence>
<keyword evidence="10" id="KW-1185">Reference proteome</keyword>
<dbReference type="PROSITE" id="PS00086">
    <property type="entry name" value="CYTOCHROME_P450"/>
    <property type="match status" value="1"/>
</dbReference>
<dbReference type="Proteomes" id="UP000077051">
    <property type="component" value="Unassembled WGS sequence"/>
</dbReference>
<keyword evidence="3 7" id="KW-0479">Metal-binding</keyword>
<dbReference type="AlphaFoldDB" id="A0A168H1J2"/>
<dbReference type="PANTHER" id="PTHR24298">
    <property type="entry name" value="FLAVONOID 3'-MONOOXYGENASE-RELATED"/>
    <property type="match status" value="1"/>
</dbReference>
<dbReference type="InterPro" id="IPR017972">
    <property type="entry name" value="Cyt_P450_CS"/>
</dbReference>
<evidence type="ECO:0000256" key="8">
    <source>
        <dbReference type="RuleBase" id="RU000461"/>
    </source>
</evidence>
<keyword evidence="7 8" id="KW-0349">Heme</keyword>
<dbReference type="VEuPathDB" id="FungiDB:MUCCIDRAFT_185910"/>
<reference evidence="9 10" key="1">
    <citation type="submission" date="2015-06" db="EMBL/GenBank/DDBJ databases">
        <title>Expansion of signal transduction pathways in fungi by whole-genome duplication.</title>
        <authorList>
            <consortium name="DOE Joint Genome Institute"/>
            <person name="Corrochano L.M."/>
            <person name="Kuo A."/>
            <person name="Marcet-Houben M."/>
            <person name="Polaino S."/>
            <person name="Salamov A."/>
            <person name="Villalobos J.M."/>
            <person name="Alvarez M.I."/>
            <person name="Avalos J."/>
            <person name="Benito E.P."/>
            <person name="Benoit I."/>
            <person name="Burger G."/>
            <person name="Camino L.P."/>
            <person name="Canovas D."/>
            <person name="Cerda-Olmedo E."/>
            <person name="Cheng J.-F."/>
            <person name="Dominguez A."/>
            <person name="Elias M."/>
            <person name="Eslava A.P."/>
            <person name="Glaser F."/>
            <person name="Grimwood J."/>
            <person name="Gutierrez G."/>
            <person name="Heitman J."/>
            <person name="Henrissat B."/>
            <person name="Iturriaga E.A."/>
            <person name="Lang B.F."/>
            <person name="Lavin J.L."/>
            <person name="Lee S."/>
            <person name="Li W."/>
            <person name="Lindquist E."/>
            <person name="Lopez-Garcia S."/>
            <person name="Luque E.M."/>
            <person name="Marcos A.T."/>
            <person name="Martin J."/>
            <person name="Mccluskey K."/>
            <person name="Medina H.R."/>
            <person name="Miralles-Duran A."/>
            <person name="Miyazaki A."/>
            <person name="Munoz-Torres E."/>
            <person name="Oguiza J.A."/>
            <person name="Ohm R."/>
            <person name="Olmedo M."/>
            <person name="Orejas M."/>
            <person name="Ortiz-Castellanos L."/>
            <person name="Pisabarro A.G."/>
            <person name="Rodriguez-Romero J."/>
            <person name="Ruiz-Herrera J."/>
            <person name="Ruiz-Vazquez R."/>
            <person name="Sanz C."/>
            <person name="Schackwitz W."/>
            <person name="Schmutz J."/>
            <person name="Shahriari M."/>
            <person name="Shelest E."/>
            <person name="Silva-Franco F."/>
            <person name="Soanes D."/>
            <person name="Syed K."/>
            <person name="Tagua V.G."/>
            <person name="Talbot N.J."/>
            <person name="Thon M."/>
            <person name="De Vries R.P."/>
            <person name="Wiebenga A."/>
            <person name="Yadav J.S."/>
            <person name="Braun E.L."/>
            <person name="Baker S."/>
            <person name="Garre V."/>
            <person name="Horwitz B."/>
            <person name="Torres-Martinez S."/>
            <person name="Idnurm A."/>
            <person name="Herrera-Estrella A."/>
            <person name="Gabaldon T."/>
            <person name="Grigoriev I.V."/>
        </authorList>
    </citation>
    <scope>NUCLEOTIDE SEQUENCE [LARGE SCALE GENOMIC DNA]</scope>
    <source>
        <strain evidence="9 10">CBS 277.49</strain>
    </source>
</reference>